<keyword evidence="2" id="KW-1185">Reference proteome</keyword>
<organism evidence="1 2">
    <name type="scientific">Xenotaenia resolanae</name>
    <dbReference type="NCBI Taxonomy" id="208358"/>
    <lineage>
        <taxon>Eukaryota</taxon>
        <taxon>Metazoa</taxon>
        <taxon>Chordata</taxon>
        <taxon>Craniata</taxon>
        <taxon>Vertebrata</taxon>
        <taxon>Euteleostomi</taxon>
        <taxon>Actinopterygii</taxon>
        <taxon>Neopterygii</taxon>
        <taxon>Teleostei</taxon>
        <taxon>Neoteleostei</taxon>
        <taxon>Acanthomorphata</taxon>
        <taxon>Ovalentaria</taxon>
        <taxon>Atherinomorphae</taxon>
        <taxon>Cyprinodontiformes</taxon>
        <taxon>Goodeidae</taxon>
        <taxon>Xenotaenia</taxon>
    </lineage>
</organism>
<dbReference type="Proteomes" id="UP001444071">
    <property type="component" value="Unassembled WGS sequence"/>
</dbReference>
<evidence type="ECO:0000313" key="2">
    <source>
        <dbReference type="Proteomes" id="UP001444071"/>
    </source>
</evidence>
<sequence>MGCLITCLPQLVCMHGLPVSPLLFYGSQRSPVLVMLYDQYTLYPQTSMTPTNASSDPFPFFPCRLSLSFIQSHPSGFHLVFLFGRVVALKDTRKLFISCSPSPCLGLSFIFSSYP</sequence>
<proteinExistence type="predicted"/>
<evidence type="ECO:0000313" key="1">
    <source>
        <dbReference type="EMBL" id="MEQ2277131.1"/>
    </source>
</evidence>
<protein>
    <submittedName>
        <fullName evidence="1">Uncharacterized protein</fullName>
    </submittedName>
</protein>
<accession>A0ABV0X8I5</accession>
<name>A0ABV0X8I5_9TELE</name>
<dbReference type="EMBL" id="JAHRIM010090878">
    <property type="protein sequence ID" value="MEQ2277131.1"/>
    <property type="molecule type" value="Genomic_DNA"/>
</dbReference>
<comment type="caution">
    <text evidence="1">The sequence shown here is derived from an EMBL/GenBank/DDBJ whole genome shotgun (WGS) entry which is preliminary data.</text>
</comment>
<gene>
    <name evidence="1" type="ORF">XENORESO_020393</name>
</gene>
<reference evidence="1 2" key="1">
    <citation type="submission" date="2021-06" db="EMBL/GenBank/DDBJ databases">
        <authorList>
            <person name="Palmer J.M."/>
        </authorList>
    </citation>
    <scope>NUCLEOTIDE SEQUENCE [LARGE SCALE GENOMIC DNA]</scope>
    <source>
        <strain evidence="1 2">XR_2019</strain>
        <tissue evidence="1">Muscle</tissue>
    </source>
</reference>